<organism evidence="1 2">
    <name type="scientific">Streptomyces abikoensis</name>
    <dbReference type="NCBI Taxonomy" id="97398"/>
    <lineage>
        <taxon>Bacteria</taxon>
        <taxon>Bacillati</taxon>
        <taxon>Actinomycetota</taxon>
        <taxon>Actinomycetes</taxon>
        <taxon>Kitasatosporales</taxon>
        <taxon>Streptomycetaceae</taxon>
        <taxon>Streptomyces</taxon>
    </lineage>
</organism>
<comment type="caution">
    <text evidence="1">The sequence shown here is derived from an EMBL/GenBank/DDBJ whole genome shotgun (WGS) entry which is preliminary data.</text>
</comment>
<accession>A0ABW7T8K7</accession>
<dbReference type="RefSeq" id="WP_397614011.1">
    <property type="nucleotide sequence ID" value="NZ_JBIRRB010000009.1"/>
</dbReference>
<proteinExistence type="predicted"/>
<evidence type="ECO:0008006" key="3">
    <source>
        <dbReference type="Google" id="ProtNLM"/>
    </source>
</evidence>
<gene>
    <name evidence="1" type="ORF">ACH4TF_25910</name>
</gene>
<name>A0ABW7T8K7_9ACTN</name>
<reference evidence="1 2" key="1">
    <citation type="submission" date="2024-10" db="EMBL/GenBank/DDBJ databases">
        <title>The Natural Products Discovery Center: Release of the First 8490 Sequenced Strains for Exploring Actinobacteria Biosynthetic Diversity.</title>
        <authorList>
            <person name="Kalkreuter E."/>
            <person name="Kautsar S.A."/>
            <person name="Yang D."/>
            <person name="Bader C.D."/>
            <person name="Teijaro C.N."/>
            <person name="Fluegel L."/>
            <person name="Davis C.M."/>
            <person name="Simpson J.R."/>
            <person name="Lauterbach L."/>
            <person name="Steele A.D."/>
            <person name="Gui C."/>
            <person name="Meng S."/>
            <person name="Li G."/>
            <person name="Viehrig K."/>
            <person name="Ye F."/>
            <person name="Su P."/>
            <person name="Kiefer A.F."/>
            <person name="Nichols A."/>
            <person name="Cepeda A.J."/>
            <person name="Yan W."/>
            <person name="Fan B."/>
            <person name="Jiang Y."/>
            <person name="Adhikari A."/>
            <person name="Zheng C.-J."/>
            <person name="Schuster L."/>
            <person name="Cowan T.M."/>
            <person name="Smanski M.J."/>
            <person name="Chevrette M.G."/>
            <person name="De Carvalho L.P.S."/>
            <person name="Shen B."/>
        </authorList>
    </citation>
    <scope>NUCLEOTIDE SEQUENCE [LARGE SCALE GENOMIC DNA]</scope>
    <source>
        <strain evidence="1 2">NPDC020979</strain>
    </source>
</reference>
<evidence type="ECO:0000313" key="1">
    <source>
        <dbReference type="EMBL" id="MFI0913860.1"/>
    </source>
</evidence>
<dbReference type="Proteomes" id="UP001611162">
    <property type="component" value="Unassembled WGS sequence"/>
</dbReference>
<dbReference type="EMBL" id="JBIRRB010000009">
    <property type="protein sequence ID" value="MFI0913860.1"/>
    <property type="molecule type" value="Genomic_DNA"/>
</dbReference>
<evidence type="ECO:0000313" key="2">
    <source>
        <dbReference type="Proteomes" id="UP001611162"/>
    </source>
</evidence>
<protein>
    <recommendedName>
        <fullName evidence="3">Glycosyltransferase</fullName>
    </recommendedName>
</protein>
<keyword evidence="2" id="KW-1185">Reference proteome</keyword>
<sequence>MRIVMGAQNCGFGPVAELAAVSRLLAGHERVFVGDGVAASFARANPDAFDDIRPVSGAVSALLESSDHVVSAMDADLALRAVVARRPVVMVDSLFGFWRLGRPLARIRDLCEGLPRSGYAAADAHLRELSPHERIVAAHLLATDSVVQNFPGIDARLAEFAALGSGPPAVHLTGAIIDHTGLPAPGAAPPEYDLLVNVGGFRNFLLDFESHNDYLLLLERRLEDLPRDWPRFRRVLVCGGPFAGRRGRTVSSAGRETTFRCLPRRELLRQVANTPAYLMAPGLTALHEALALDRLPLALHEQHYAHVFTVRRLGGTLFGRTANRFSDVVPYDDVPEEDFAGTAALVRIAGRVRTDEDLYAAFRRSFNERVERHLSLTPTQRRLGVRELQDVLGGEPVSSVVARIFRPGGRGLT</sequence>